<keyword evidence="1" id="KW-0238">DNA-binding</keyword>
<accession>A0ACC6KVC5</accession>
<evidence type="ECO:0000313" key="1">
    <source>
        <dbReference type="EMBL" id="MDR6783105.1"/>
    </source>
</evidence>
<proteinExistence type="predicted"/>
<protein>
    <submittedName>
        <fullName evidence="1">DNA-binding MarR family transcriptional regulator</fullName>
    </submittedName>
</protein>
<keyword evidence="2" id="KW-1185">Reference proteome</keyword>
<gene>
    <name evidence="1" type="ORF">J2X78_001657</name>
</gene>
<dbReference type="EMBL" id="JAVDTF010000001">
    <property type="protein sequence ID" value="MDR6783105.1"/>
    <property type="molecule type" value="Genomic_DNA"/>
</dbReference>
<name>A0ACC6KVC5_9SPHI</name>
<evidence type="ECO:0000313" key="2">
    <source>
        <dbReference type="Proteomes" id="UP001246858"/>
    </source>
</evidence>
<reference evidence="1" key="1">
    <citation type="submission" date="2023-07" db="EMBL/GenBank/DDBJ databases">
        <title>Sorghum-associated microbial communities from plants grown in Nebraska, USA.</title>
        <authorList>
            <person name="Schachtman D."/>
        </authorList>
    </citation>
    <scope>NUCLEOTIDE SEQUENCE</scope>
    <source>
        <strain evidence="1">2697</strain>
    </source>
</reference>
<comment type="caution">
    <text evidence="1">The sequence shown here is derived from an EMBL/GenBank/DDBJ whole genome shotgun (WGS) entry which is preliminary data.</text>
</comment>
<dbReference type="Proteomes" id="UP001246858">
    <property type="component" value="Unassembled WGS sequence"/>
</dbReference>
<organism evidence="1 2">
    <name type="scientific">Pedobacter africanus</name>
    <dbReference type="NCBI Taxonomy" id="151894"/>
    <lineage>
        <taxon>Bacteria</taxon>
        <taxon>Pseudomonadati</taxon>
        <taxon>Bacteroidota</taxon>
        <taxon>Sphingobacteriia</taxon>
        <taxon>Sphingobacteriales</taxon>
        <taxon>Sphingobacteriaceae</taxon>
        <taxon>Pedobacter</taxon>
    </lineage>
</organism>
<sequence length="150" mass="17137">MMELQKETQTTRFESIHHQVIVNVLHSSNWCTEKLRQTILPFDVTTQQFNILRILRGQYPRTSTINLLKSRMLDKMCDASRIVDRLVQKGLVLKAPNAEDKRSVDILISDKGLALLSEMDKDVSLSVLISGNLTEEEAIQLNTLLDKMRG</sequence>